<evidence type="ECO:0000259" key="5">
    <source>
        <dbReference type="Pfam" id="PF13407"/>
    </source>
</evidence>
<dbReference type="SUPFAM" id="SSF53822">
    <property type="entry name" value="Periplasmic binding protein-like I"/>
    <property type="match status" value="1"/>
</dbReference>
<evidence type="ECO:0000313" key="6">
    <source>
        <dbReference type="EMBL" id="NSJ48111.1"/>
    </source>
</evidence>
<feature type="domain" description="Periplasmic binding protein" evidence="5">
    <location>
        <begin position="52"/>
        <end position="310"/>
    </location>
</feature>
<feature type="signal peptide" evidence="4">
    <location>
        <begin position="1"/>
        <end position="21"/>
    </location>
</feature>
<gene>
    <name evidence="6" type="ORF">G5B36_05295</name>
</gene>
<evidence type="ECO:0000256" key="2">
    <source>
        <dbReference type="ARBA" id="ARBA00007639"/>
    </source>
</evidence>
<dbReference type="InterPro" id="IPR025997">
    <property type="entry name" value="SBP_2_dom"/>
</dbReference>
<proteinExistence type="inferred from homology"/>
<protein>
    <submittedName>
        <fullName evidence="6">Sugar ABC transporter substrate-binding protein</fullName>
    </submittedName>
</protein>
<evidence type="ECO:0000256" key="3">
    <source>
        <dbReference type="ARBA" id="ARBA00022729"/>
    </source>
</evidence>
<dbReference type="Pfam" id="PF13407">
    <property type="entry name" value="Peripla_BP_4"/>
    <property type="match status" value="1"/>
</dbReference>
<comment type="subcellular location">
    <subcellularLocation>
        <location evidence="1">Cell envelope</location>
    </subcellularLocation>
</comment>
<organism evidence="6 7">
    <name type="scientific">Enterocloster aldenensis</name>
    <dbReference type="NCBI Taxonomy" id="358742"/>
    <lineage>
        <taxon>Bacteria</taxon>
        <taxon>Bacillati</taxon>
        <taxon>Bacillota</taxon>
        <taxon>Clostridia</taxon>
        <taxon>Lachnospirales</taxon>
        <taxon>Lachnospiraceae</taxon>
        <taxon>Enterocloster</taxon>
    </lineage>
</organism>
<evidence type="ECO:0000313" key="7">
    <source>
        <dbReference type="Proteomes" id="UP000669239"/>
    </source>
</evidence>
<dbReference type="Gene3D" id="3.40.50.2300">
    <property type="match status" value="2"/>
</dbReference>
<comment type="caution">
    <text evidence="6">The sequence shown here is derived from an EMBL/GenBank/DDBJ whole genome shotgun (WGS) entry which is preliminary data.</text>
</comment>
<dbReference type="PANTHER" id="PTHR46847:SF1">
    <property type="entry name" value="D-ALLOSE-BINDING PERIPLASMIC PROTEIN-RELATED"/>
    <property type="match status" value="1"/>
</dbReference>
<keyword evidence="3 4" id="KW-0732">Signal</keyword>
<dbReference type="InterPro" id="IPR028082">
    <property type="entry name" value="Peripla_BP_I"/>
</dbReference>
<dbReference type="Proteomes" id="UP000669239">
    <property type="component" value="Unassembled WGS sequence"/>
</dbReference>
<sequence>MLRKKLAGFLGILMVSVSVLAGCSDAKADKAVQVTEGKETQGQEAQKEKPVIGVSLATLQFPFYQDMQRGIEKAAGEDFEIAFVDCNGDEQVQMNSIENFIQMDCKAVIMTYQNFDTLKNICTPLIDADIPIILCDAGPTDFVYQAIGTDNRIGGRTAGKWVAQEYLKDVDKNEELDVVLLIPPAGTSAKDRAEGFEEEICKVFPNAHTETFGKSSDRQDFMSTMEDVLSSHSSLDLVFGYSAQAGMGAYDAIISAKNNHTKVIGFDATDEEKGAIDKSEDSPYLATVMQYPEKMGEIAVQTIRDYVIPGKQLPEDQKYMNAGVGLYTYGGKIITAEEIALD</sequence>
<dbReference type="PANTHER" id="PTHR46847">
    <property type="entry name" value="D-ALLOSE-BINDING PERIPLASMIC PROTEIN-RELATED"/>
    <property type="match status" value="1"/>
</dbReference>
<dbReference type="EMBL" id="JAAITT010000005">
    <property type="protein sequence ID" value="NSJ48111.1"/>
    <property type="molecule type" value="Genomic_DNA"/>
</dbReference>
<feature type="chain" id="PRO_5045303440" evidence="4">
    <location>
        <begin position="22"/>
        <end position="342"/>
    </location>
</feature>
<accession>A0ABX2HFK3</accession>
<keyword evidence="7" id="KW-1185">Reference proteome</keyword>
<evidence type="ECO:0000256" key="1">
    <source>
        <dbReference type="ARBA" id="ARBA00004196"/>
    </source>
</evidence>
<comment type="similarity">
    <text evidence="2">Belongs to the bacterial solute-binding protein 2 family.</text>
</comment>
<dbReference type="RefSeq" id="WP_117559621.1">
    <property type="nucleotide sequence ID" value="NZ_JAAITT010000005.1"/>
</dbReference>
<reference evidence="6 7" key="1">
    <citation type="journal article" date="2020" name="Cell Host Microbe">
        <title>Functional and Genomic Variation between Human-Derived Isolates of Lachnospiraceae Reveals Inter- and Intra-Species Diversity.</title>
        <authorList>
            <person name="Sorbara M.T."/>
            <person name="Littmann E.R."/>
            <person name="Fontana E."/>
            <person name="Moody T.U."/>
            <person name="Kohout C.E."/>
            <person name="Gjonbalaj M."/>
            <person name="Eaton V."/>
            <person name="Seok R."/>
            <person name="Leiner I.M."/>
            <person name="Pamer E.G."/>
        </authorList>
    </citation>
    <scope>NUCLEOTIDE SEQUENCE [LARGE SCALE GENOMIC DNA]</scope>
    <source>
        <strain evidence="6 7">MSK.1.17</strain>
    </source>
</reference>
<evidence type="ECO:0000256" key="4">
    <source>
        <dbReference type="SAM" id="SignalP"/>
    </source>
</evidence>
<name>A0ABX2HFK3_9FIRM</name>
<dbReference type="PROSITE" id="PS51257">
    <property type="entry name" value="PROKAR_LIPOPROTEIN"/>
    <property type="match status" value="1"/>
</dbReference>